<dbReference type="GO" id="GO:0050518">
    <property type="term" value="F:2-C-methyl-D-erythritol 4-phosphate cytidylyltransferase activity"/>
    <property type="evidence" value="ECO:0007669"/>
    <property type="project" value="UniProtKB-UniRule"/>
</dbReference>
<evidence type="ECO:0000256" key="8">
    <source>
        <dbReference type="SAM" id="MobiDB-lite"/>
    </source>
</evidence>
<feature type="site" description="Positions MEP for the nucleophilic attack" evidence="7">
    <location>
        <position position="248"/>
    </location>
</feature>
<dbReference type="OrthoDB" id="9802561at2"/>
<dbReference type="Proteomes" id="UP000234462">
    <property type="component" value="Unassembled WGS sequence"/>
</dbReference>
<evidence type="ECO:0000256" key="6">
    <source>
        <dbReference type="ARBA" id="ARBA00023229"/>
    </source>
</evidence>
<dbReference type="HAMAP" id="MF_00108">
    <property type="entry name" value="IspD"/>
    <property type="match status" value="1"/>
</dbReference>
<sequence length="273" mass="27723">MSTVLLLPAAGSGTRLAAGAPKAFVHLAGRPLLAHAVEGAVRSGVIDAIVIAAPSSLLEDARRIAETAAEAPVGSPVGLDGPVDPDGPVDSVRPGDPDVPGAPARPAPVPITVVEGGADRVVSVAAALAAVPQADLVLVHDAARCLTPASVYHRVVAALKAGASAVVPVLPMTDTVKTTTDAGTVVGDLDRTALRRVQTPQGFVREALIAAHGLQRTDPDRSATDDAGLVERLDIAVVGVPGDEAALKITHPIDLRVAELYVSDGHDAHRRSE</sequence>
<dbReference type="InterPro" id="IPR018294">
    <property type="entry name" value="ISPD_synthase_CS"/>
</dbReference>
<dbReference type="SUPFAM" id="SSF53448">
    <property type="entry name" value="Nucleotide-diphospho-sugar transferases"/>
    <property type="match status" value="1"/>
</dbReference>
<feature type="compositionally biased region" description="Low complexity" evidence="8">
    <location>
        <begin position="72"/>
        <end position="102"/>
    </location>
</feature>
<keyword evidence="10" id="KW-1185">Reference proteome</keyword>
<evidence type="ECO:0000256" key="4">
    <source>
        <dbReference type="ARBA" id="ARBA00022679"/>
    </source>
</evidence>
<keyword evidence="6 7" id="KW-0414">Isoprene biosynthesis</keyword>
<name>A0A2H1L490_9MICO</name>
<evidence type="ECO:0000256" key="3">
    <source>
        <dbReference type="ARBA" id="ARBA00009789"/>
    </source>
</evidence>
<dbReference type="EMBL" id="FXZM01000005">
    <property type="protein sequence ID" value="SMY11711.1"/>
    <property type="molecule type" value="Genomic_DNA"/>
</dbReference>
<dbReference type="PROSITE" id="PS01295">
    <property type="entry name" value="ISPD"/>
    <property type="match status" value="1"/>
</dbReference>
<dbReference type="UniPathway" id="UPA00056">
    <property type="reaction ID" value="UER00093"/>
</dbReference>
<dbReference type="GO" id="GO:0019288">
    <property type="term" value="P:isopentenyl diphosphate biosynthetic process, methylerythritol 4-phosphate pathway"/>
    <property type="evidence" value="ECO:0007669"/>
    <property type="project" value="UniProtKB-UniRule"/>
</dbReference>
<protein>
    <recommendedName>
        <fullName evidence="7">2-C-methyl-D-erythritol 4-phosphate cytidylyltransferase</fullName>
        <ecNumber evidence="7">2.7.7.60</ecNumber>
    </recommendedName>
    <alternativeName>
        <fullName evidence="7">4-diphosphocytidyl-2C-methyl-D-erythritol synthase</fullName>
    </alternativeName>
    <alternativeName>
        <fullName evidence="7">MEP cytidylyltransferase</fullName>
        <shortName evidence="7">MCT</shortName>
    </alternativeName>
</protein>
<comment type="similarity">
    <text evidence="3 7">Belongs to the IspD/TarI cytidylyltransferase family. IspD subfamily.</text>
</comment>
<dbReference type="CDD" id="cd02516">
    <property type="entry name" value="CDP-ME_synthetase"/>
    <property type="match status" value="1"/>
</dbReference>
<dbReference type="Gene3D" id="3.90.550.10">
    <property type="entry name" value="Spore Coat Polysaccharide Biosynthesis Protein SpsA, Chain A"/>
    <property type="match status" value="1"/>
</dbReference>
<gene>
    <name evidence="7" type="primary">ispD</name>
    <name evidence="9" type="ORF">BJEO58_01298</name>
</gene>
<reference evidence="10" key="1">
    <citation type="submission" date="2017-03" db="EMBL/GenBank/DDBJ databases">
        <authorList>
            <person name="Monnet C."/>
        </authorList>
    </citation>
    <scope>NUCLEOTIDE SEQUENCE [LARGE SCALE GENOMIC DNA]</scope>
    <source>
        <strain evidence="10">SJ5-8</strain>
    </source>
</reference>
<proteinExistence type="inferred from homology"/>
<evidence type="ECO:0000256" key="5">
    <source>
        <dbReference type="ARBA" id="ARBA00022695"/>
    </source>
</evidence>
<feature type="site" description="Positions MEP for the nucleophilic attack" evidence="7">
    <location>
        <position position="191"/>
    </location>
</feature>
<dbReference type="AlphaFoldDB" id="A0A2H1L490"/>
<comment type="pathway">
    <text evidence="2 7">Isoprenoid biosynthesis; isopentenyl diphosphate biosynthesis via DXP pathway; isopentenyl diphosphate from 1-deoxy-D-xylulose 5-phosphate: step 2/6.</text>
</comment>
<feature type="site" description="Transition state stabilizer" evidence="7">
    <location>
        <position position="15"/>
    </location>
</feature>
<evidence type="ECO:0000256" key="7">
    <source>
        <dbReference type="HAMAP-Rule" id="MF_00108"/>
    </source>
</evidence>
<feature type="region of interest" description="Disordered" evidence="8">
    <location>
        <begin position="69"/>
        <end position="107"/>
    </location>
</feature>
<evidence type="ECO:0000256" key="1">
    <source>
        <dbReference type="ARBA" id="ARBA00001282"/>
    </source>
</evidence>
<dbReference type="PANTHER" id="PTHR32125:SF4">
    <property type="entry name" value="2-C-METHYL-D-ERYTHRITOL 4-PHOSPHATE CYTIDYLYLTRANSFERASE, CHLOROPLASTIC"/>
    <property type="match status" value="1"/>
</dbReference>
<organism evidence="9 10">
    <name type="scientific">Brevibacterium jeotgali</name>
    <dbReference type="NCBI Taxonomy" id="1262550"/>
    <lineage>
        <taxon>Bacteria</taxon>
        <taxon>Bacillati</taxon>
        <taxon>Actinomycetota</taxon>
        <taxon>Actinomycetes</taxon>
        <taxon>Micrococcales</taxon>
        <taxon>Brevibacteriaceae</taxon>
        <taxon>Brevibacterium</taxon>
    </lineage>
</organism>
<dbReference type="PANTHER" id="PTHR32125">
    <property type="entry name" value="2-C-METHYL-D-ERYTHRITOL 4-PHOSPHATE CYTIDYLYLTRANSFERASE, CHLOROPLASTIC"/>
    <property type="match status" value="1"/>
</dbReference>
<feature type="site" description="Transition state stabilizer" evidence="7">
    <location>
        <position position="22"/>
    </location>
</feature>
<dbReference type="Pfam" id="PF01128">
    <property type="entry name" value="IspD"/>
    <property type="match status" value="2"/>
</dbReference>
<keyword evidence="4 7" id="KW-0808">Transferase</keyword>
<evidence type="ECO:0000313" key="9">
    <source>
        <dbReference type="EMBL" id="SMY11711.1"/>
    </source>
</evidence>
<dbReference type="InterPro" id="IPR050088">
    <property type="entry name" value="IspD/TarI_cytidylyltransf_bact"/>
</dbReference>
<dbReference type="InterPro" id="IPR034683">
    <property type="entry name" value="IspD/TarI"/>
</dbReference>
<accession>A0A2H1L490</accession>
<dbReference type="InterPro" id="IPR001228">
    <property type="entry name" value="IspD"/>
</dbReference>
<keyword evidence="5 7" id="KW-0548">Nucleotidyltransferase</keyword>
<dbReference type="InterPro" id="IPR029044">
    <property type="entry name" value="Nucleotide-diphossugar_trans"/>
</dbReference>
<dbReference type="EC" id="2.7.7.60" evidence="7"/>
<comment type="function">
    <text evidence="7">Catalyzes the formation of 4-diphosphocytidyl-2-C-methyl-D-erythritol from CTP and 2-C-methyl-D-erythritol 4-phosphate (MEP).</text>
</comment>
<evidence type="ECO:0000313" key="10">
    <source>
        <dbReference type="Proteomes" id="UP000234462"/>
    </source>
</evidence>
<evidence type="ECO:0000256" key="2">
    <source>
        <dbReference type="ARBA" id="ARBA00004787"/>
    </source>
</evidence>
<comment type="catalytic activity">
    <reaction evidence="1 7">
        <text>2-C-methyl-D-erythritol 4-phosphate + CTP + H(+) = 4-CDP-2-C-methyl-D-erythritol + diphosphate</text>
        <dbReference type="Rhea" id="RHEA:13429"/>
        <dbReference type="ChEBI" id="CHEBI:15378"/>
        <dbReference type="ChEBI" id="CHEBI:33019"/>
        <dbReference type="ChEBI" id="CHEBI:37563"/>
        <dbReference type="ChEBI" id="CHEBI:57823"/>
        <dbReference type="ChEBI" id="CHEBI:58262"/>
        <dbReference type="EC" id="2.7.7.60"/>
    </reaction>
</comment>